<dbReference type="EMBL" id="JACWUN010000014">
    <property type="protein sequence ID" value="MBD1401397.1"/>
    <property type="molecule type" value="Genomic_DNA"/>
</dbReference>
<dbReference type="InterPro" id="IPR050469">
    <property type="entry name" value="Diguanylate_Cyclase"/>
</dbReference>
<feature type="domain" description="GGDEF" evidence="4">
    <location>
        <begin position="320"/>
        <end position="453"/>
    </location>
</feature>
<protein>
    <recommendedName>
        <fullName evidence="1">diguanylate cyclase</fullName>
        <ecNumber evidence="1">2.7.7.65</ecNumber>
    </recommendedName>
</protein>
<dbReference type="Proteomes" id="UP000632828">
    <property type="component" value="Unassembled WGS sequence"/>
</dbReference>
<dbReference type="Pfam" id="PF00072">
    <property type="entry name" value="Response_reg"/>
    <property type="match status" value="1"/>
</dbReference>
<evidence type="ECO:0000313" key="6">
    <source>
        <dbReference type="Proteomes" id="UP000632828"/>
    </source>
</evidence>
<dbReference type="Gene3D" id="3.40.50.2300">
    <property type="match status" value="1"/>
</dbReference>
<dbReference type="SMART" id="SM00267">
    <property type="entry name" value="GGDEF"/>
    <property type="match status" value="1"/>
</dbReference>
<dbReference type="GO" id="GO:1902201">
    <property type="term" value="P:negative regulation of bacterial-type flagellum-dependent cell motility"/>
    <property type="evidence" value="ECO:0007669"/>
    <property type="project" value="TreeGrafter"/>
</dbReference>
<proteinExistence type="predicted"/>
<comment type="caution">
    <text evidence="5">The sequence shown here is derived from an EMBL/GenBank/DDBJ whole genome shotgun (WGS) entry which is preliminary data.</text>
</comment>
<dbReference type="FunFam" id="3.30.70.270:FF:000001">
    <property type="entry name" value="Diguanylate cyclase domain protein"/>
    <property type="match status" value="1"/>
</dbReference>
<reference evidence="5" key="1">
    <citation type="submission" date="2020-09" db="EMBL/GenBank/DDBJ databases">
        <title>Pelobacter alkaliphilus sp. nov., a novel anaerobic arsenate-reducing bacterium from terrestrial mud volcano.</title>
        <authorList>
            <person name="Khomyakova M.A."/>
            <person name="Merkel A.Y."/>
            <person name="Slobodkin A.I."/>
        </authorList>
    </citation>
    <scope>NUCLEOTIDE SEQUENCE</scope>
    <source>
        <strain evidence="5">M08fum</strain>
    </source>
</reference>
<dbReference type="GO" id="GO:0052621">
    <property type="term" value="F:diguanylate cyclase activity"/>
    <property type="evidence" value="ECO:0007669"/>
    <property type="project" value="UniProtKB-EC"/>
</dbReference>
<dbReference type="Gene3D" id="3.30.70.270">
    <property type="match status" value="1"/>
</dbReference>
<dbReference type="CDD" id="cd00156">
    <property type="entry name" value="REC"/>
    <property type="match status" value="1"/>
</dbReference>
<dbReference type="PANTHER" id="PTHR45138:SF6">
    <property type="entry name" value="DIGUANYLATE CYCLASE DGCN"/>
    <property type="match status" value="1"/>
</dbReference>
<keyword evidence="6" id="KW-1185">Reference proteome</keyword>
<dbReference type="InterPro" id="IPR000160">
    <property type="entry name" value="GGDEF_dom"/>
</dbReference>
<dbReference type="InterPro" id="IPR001789">
    <property type="entry name" value="Sig_transdc_resp-reg_receiver"/>
</dbReference>
<evidence type="ECO:0000313" key="5">
    <source>
        <dbReference type="EMBL" id="MBD1401397.1"/>
    </source>
</evidence>
<dbReference type="EC" id="2.7.7.65" evidence="1"/>
<dbReference type="SUPFAM" id="SSF55073">
    <property type="entry name" value="Nucleotide cyclase"/>
    <property type="match status" value="1"/>
</dbReference>
<dbReference type="NCBIfam" id="TIGR00254">
    <property type="entry name" value="GGDEF"/>
    <property type="match status" value="1"/>
</dbReference>
<dbReference type="InterPro" id="IPR011006">
    <property type="entry name" value="CheY-like_superfamily"/>
</dbReference>
<dbReference type="PROSITE" id="PS50887">
    <property type="entry name" value="GGDEF"/>
    <property type="match status" value="1"/>
</dbReference>
<dbReference type="PROSITE" id="PS50110">
    <property type="entry name" value="RESPONSE_REGULATORY"/>
    <property type="match status" value="1"/>
</dbReference>
<evidence type="ECO:0000259" key="4">
    <source>
        <dbReference type="PROSITE" id="PS50887"/>
    </source>
</evidence>
<dbReference type="GO" id="GO:0005886">
    <property type="term" value="C:plasma membrane"/>
    <property type="evidence" value="ECO:0007669"/>
    <property type="project" value="TreeGrafter"/>
</dbReference>
<sequence length="458" mass="51091">MMVEQAKILVVDDELFFRHLYRDLLEDAGYAVVICANGDEAVRLLESDPFDLVLSDVVMPGRSGIDVLRFAKGLPSPPEVVMVTGYASLDSAIESLKNGARDYLVKPFNPEELKHLIATCLEQRRLLAENAHLKRQINLFQTGQTLSSLIDLECLIPQSLEALMRKLGSESGFSFTLADDEATYLTGLKKIHAGDAEQLIELLLPEFYQAGGVVQPSGHCLEGLRSLNKRPEQIWMLPLRDGDLLKGGILISDAVSNDTDFSPADLRYLCDQIALGFANASRYRNAQQLMYSDDLTGLYNHRYLQIALNQEMMRSQRYGLKFSVLFMDLDRFKEINDQYGHLAGSAALQEVGRLMRGCVRDVDTLFRFGGDEFAALLVETDQRAARVVAERIRGLIEKHIFLEKDNQPSQVTLSIGIATFPDDATSQERLLGLADQAMYAGKESRNSICSAVDLVDTR</sequence>
<organism evidence="5 6">
    <name type="scientific">Pelovirga terrestris</name>
    <dbReference type="NCBI Taxonomy" id="2771352"/>
    <lineage>
        <taxon>Bacteria</taxon>
        <taxon>Pseudomonadati</taxon>
        <taxon>Thermodesulfobacteriota</taxon>
        <taxon>Desulfuromonadia</taxon>
        <taxon>Geobacterales</taxon>
        <taxon>Geobacteraceae</taxon>
        <taxon>Pelovirga</taxon>
    </lineage>
</organism>
<dbReference type="GO" id="GO:0000160">
    <property type="term" value="P:phosphorelay signal transduction system"/>
    <property type="evidence" value="ECO:0007669"/>
    <property type="project" value="InterPro"/>
</dbReference>
<name>A0A8J6QZK0_9BACT</name>
<dbReference type="CDD" id="cd01949">
    <property type="entry name" value="GGDEF"/>
    <property type="match status" value="1"/>
</dbReference>
<gene>
    <name evidence="5" type="ORF">ICT70_12005</name>
</gene>
<feature type="domain" description="Response regulatory" evidence="3">
    <location>
        <begin position="7"/>
        <end position="121"/>
    </location>
</feature>
<dbReference type="PANTHER" id="PTHR45138">
    <property type="entry name" value="REGULATORY COMPONENTS OF SENSORY TRANSDUCTION SYSTEM"/>
    <property type="match status" value="1"/>
</dbReference>
<accession>A0A8J6QZK0</accession>
<evidence type="ECO:0000259" key="3">
    <source>
        <dbReference type="PROSITE" id="PS50110"/>
    </source>
</evidence>
<dbReference type="GO" id="GO:0043709">
    <property type="term" value="P:cell adhesion involved in single-species biofilm formation"/>
    <property type="evidence" value="ECO:0007669"/>
    <property type="project" value="TreeGrafter"/>
</dbReference>
<evidence type="ECO:0000256" key="2">
    <source>
        <dbReference type="PROSITE-ProRule" id="PRU00169"/>
    </source>
</evidence>
<evidence type="ECO:0000256" key="1">
    <source>
        <dbReference type="ARBA" id="ARBA00012528"/>
    </source>
</evidence>
<dbReference type="Pfam" id="PF00990">
    <property type="entry name" value="GGDEF"/>
    <property type="match status" value="1"/>
</dbReference>
<dbReference type="SMART" id="SM00448">
    <property type="entry name" value="REC"/>
    <property type="match status" value="1"/>
</dbReference>
<dbReference type="InterPro" id="IPR043128">
    <property type="entry name" value="Rev_trsase/Diguanyl_cyclase"/>
</dbReference>
<feature type="modified residue" description="4-aspartylphosphate" evidence="2">
    <location>
        <position position="56"/>
    </location>
</feature>
<dbReference type="SUPFAM" id="SSF52172">
    <property type="entry name" value="CheY-like"/>
    <property type="match status" value="1"/>
</dbReference>
<dbReference type="AlphaFoldDB" id="A0A8J6QZK0"/>
<dbReference type="InterPro" id="IPR029787">
    <property type="entry name" value="Nucleotide_cyclase"/>
</dbReference>
<keyword evidence="2" id="KW-0597">Phosphoprotein</keyword>